<accession>A0A679G739</accession>
<dbReference type="InterPro" id="IPR005122">
    <property type="entry name" value="Uracil-DNA_glycosylase-like"/>
</dbReference>
<dbReference type="CDD" id="cd10030">
    <property type="entry name" value="UDG-F4_TTUDGA_SPO1dp_like"/>
    <property type="match status" value="1"/>
</dbReference>
<dbReference type="InterPro" id="IPR036895">
    <property type="entry name" value="Uracil-DNA_glycosylase-like_sf"/>
</dbReference>
<evidence type="ECO:0000256" key="4">
    <source>
        <dbReference type="ARBA" id="ARBA00022801"/>
    </source>
</evidence>
<evidence type="ECO:0000259" key="8">
    <source>
        <dbReference type="SMART" id="SM00986"/>
    </source>
</evidence>
<evidence type="ECO:0000256" key="2">
    <source>
        <dbReference type="ARBA" id="ARBA00022723"/>
    </source>
</evidence>
<dbReference type="GO" id="GO:0051539">
    <property type="term" value="F:4 iron, 4 sulfur cluster binding"/>
    <property type="evidence" value="ECO:0007669"/>
    <property type="project" value="UniProtKB-KW"/>
</dbReference>
<keyword evidence="7" id="KW-0234">DNA repair</keyword>
<dbReference type="SMART" id="SM00987">
    <property type="entry name" value="UreE_C"/>
    <property type="match status" value="1"/>
</dbReference>
<name>A0A679G739_9GAMM</name>
<dbReference type="AlphaFoldDB" id="A0A679G739"/>
<dbReference type="SUPFAM" id="SSF52141">
    <property type="entry name" value="Uracil-DNA glycosylase-like"/>
    <property type="match status" value="1"/>
</dbReference>
<dbReference type="SMART" id="SM00986">
    <property type="entry name" value="UDG"/>
    <property type="match status" value="1"/>
</dbReference>
<dbReference type="Gene3D" id="3.40.470.10">
    <property type="entry name" value="Uracil-DNA glycosylase-like domain"/>
    <property type="match status" value="1"/>
</dbReference>
<dbReference type="RefSeq" id="WP_172432363.1">
    <property type="nucleotide sequence ID" value="NZ_AP022642.1"/>
</dbReference>
<dbReference type="InterPro" id="IPR051536">
    <property type="entry name" value="UDG_Type-4/5"/>
</dbReference>
<evidence type="ECO:0000256" key="3">
    <source>
        <dbReference type="ARBA" id="ARBA00022763"/>
    </source>
</evidence>
<feature type="domain" description="Uracil-DNA glycosylase-like" evidence="8">
    <location>
        <begin position="302"/>
        <end position="431"/>
    </location>
</feature>
<dbReference type="InterPro" id="IPR023875">
    <property type="entry name" value="DNA_repair_put"/>
</dbReference>
<dbReference type="GeneID" id="57395593"/>
<dbReference type="PANTHER" id="PTHR33693">
    <property type="entry name" value="TYPE-5 URACIL-DNA GLYCOSYLASE"/>
    <property type="match status" value="1"/>
</dbReference>
<dbReference type="Pfam" id="PF03167">
    <property type="entry name" value="UDG"/>
    <property type="match status" value="1"/>
</dbReference>
<dbReference type="InterPro" id="IPR025404">
    <property type="entry name" value="DUF4130"/>
</dbReference>
<keyword evidence="3" id="KW-0227">DNA damage</keyword>
<sequence length="481" mass="53095">MHRPRFDGSFEGWRGEARRLLQAGIAPHQVDWTPDAGLFDSLDPAPAEAPGATVRIPRELPELLAQAARFRQQDRWALLYRVLWRAARGDRSAMLPGDRDGAELHRRLKAVRREAHHLHAFLRFRPGQAQRGEPDYLAWIEPEHEVLDLAAEHFVPRMGRHSWLIATPDGVACFNGERLAYLPPGPPGLQAAIEERADPDQSLWQAYYRSTFNPARLNPKVMRGHMPARFWRHLPEGPLIPALVSAARTSQQRLAQAPAVGAQDGKAVLISPLKAQPVREATSALERCQACPRWHAATCAVAGQGPETADVMVLGSQPSDQDDLSGQPFSDPAGIRLREALANAGLARERLYFTHAVKHFAWHSQGLRSEREALPVTEAELTACAPWLEAELQQVRPRLVIALGDGARAALRGFIPPHLAEHSGEVLETIQAPFGAWFAVPWPAGNDTLEALARRAAQWLAPLSGSDGPDRLPRLPGTARH</sequence>
<evidence type="ECO:0000256" key="6">
    <source>
        <dbReference type="ARBA" id="ARBA00023014"/>
    </source>
</evidence>
<keyword evidence="5" id="KW-0408">Iron</keyword>
<evidence type="ECO:0000256" key="1">
    <source>
        <dbReference type="ARBA" id="ARBA00022485"/>
    </source>
</evidence>
<protein>
    <recommendedName>
        <fullName evidence="8">Uracil-DNA glycosylase-like domain-containing protein</fullName>
    </recommendedName>
</protein>
<dbReference type="Pfam" id="PF13566">
    <property type="entry name" value="DUF4130"/>
    <property type="match status" value="1"/>
</dbReference>
<reference evidence="9" key="1">
    <citation type="journal article" date="2020" name="Microbiol. Resour. Announc.">
        <title>Complete genome sequence of Pseudomonas otitidis strain MrB4, isolated from Lake Biwa in Japan.</title>
        <authorList>
            <person name="Miyazaki K."/>
            <person name="Hase E."/>
            <person name="Maruya T."/>
        </authorList>
    </citation>
    <scope>NUCLEOTIDE SEQUENCE [LARGE SCALE GENOMIC DNA]</scope>
    <source>
        <strain evidence="9">MrB4</strain>
    </source>
</reference>
<dbReference type="Proteomes" id="UP000501237">
    <property type="component" value="Chromosome"/>
</dbReference>
<dbReference type="KEGG" id="poj:PtoMrB4_03830"/>
<dbReference type="PANTHER" id="PTHR33693:SF9">
    <property type="entry name" value="TYPE-4 URACIL-DNA GLYCOSYLASE"/>
    <property type="match status" value="1"/>
</dbReference>
<dbReference type="NCBIfam" id="TIGR03915">
    <property type="entry name" value="SAM_7_link_chp"/>
    <property type="match status" value="1"/>
</dbReference>
<evidence type="ECO:0000313" key="9">
    <source>
        <dbReference type="EMBL" id="BCA26406.1"/>
    </source>
</evidence>
<evidence type="ECO:0000256" key="5">
    <source>
        <dbReference type="ARBA" id="ARBA00023004"/>
    </source>
</evidence>
<proteinExistence type="predicted"/>
<keyword evidence="6" id="KW-0411">Iron-sulfur</keyword>
<organism evidence="9">
    <name type="scientific">Metapseudomonas otitidis</name>
    <dbReference type="NCBI Taxonomy" id="319939"/>
    <lineage>
        <taxon>Bacteria</taxon>
        <taxon>Pseudomonadati</taxon>
        <taxon>Pseudomonadota</taxon>
        <taxon>Gammaproteobacteria</taxon>
        <taxon>Pseudomonadales</taxon>
        <taxon>Pseudomonadaceae</taxon>
        <taxon>Metapseudomonas</taxon>
    </lineage>
</organism>
<keyword evidence="2" id="KW-0479">Metal-binding</keyword>
<dbReference type="GO" id="GO:0046872">
    <property type="term" value="F:metal ion binding"/>
    <property type="evidence" value="ECO:0007669"/>
    <property type="project" value="UniProtKB-KW"/>
</dbReference>
<dbReference type="GO" id="GO:0097506">
    <property type="term" value="F:deaminated base DNA N-glycosylase activity"/>
    <property type="evidence" value="ECO:0007669"/>
    <property type="project" value="UniProtKB-ARBA"/>
</dbReference>
<dbReference type="GO" id="GO:0006281">
    <property type="term" value="P:DNA repair"/>
    <property type="evidence" value="ECO:0007669"/>
    <property type="project" value="UniProtKB-KW"/>
</dbReference>
<keyword evidence="1" id="KW-0004">4Fe-4S</keyword>
<gene>
    <name evidence="9" type="ORF">PtoMrB4_03830</name>
</gene>
<evidence type="ECO:0000256" key="7">
    <source>
        <dbReference type="ARBA" id="ARBA00023204"/>
    </source>
</evidence>
<dbReference type="EMBL" id="AP022642">
    <property type="protein sequence ID" value="BCA26406.1"/>
    <property type="molecule type" value="Genomic_DNA"/>
</dbReference>
<keyword evidence="4" id="KW-0378">Hydrolase</keyword>